<comment type="caution">
    <text evidence="1">The sequence shown here is derived from an EMBL/GenBank/DDBJ whole genome shotgun (WGS) entry which is preliminary data.</text>
</comment>
<dbReference type="Proteomes" id="UP000298416">
    <property type="component" value="Unassembled WGS sequence"/>
</dbReference>
<reference evidence="1" key="2">
    <citation type="submission" date="2020-08" db="EMBL/GenBank/DDBJ databases">
        <title>Plant Genome Project.</title>
        <authorList>
            <person name="Zhang R.-G."/>
        </authorList>
    </citation>
    <scope>NUCLEOTIDE SEQUENCE</scope>
    <source>
        <strain evidence="1">Huo1</strain>
        <tissue evidence="1">Leaf</tissue>
    </source>
</reference>
<proteinExistence type="predicted"/>
<dbReference type="AlphaFoldDB" id="A0A8X8Z6G1"/>
<reference evidence="1" key="1">
    <citation type="submission" date="2018-01" db="EMBL/GenBank/DDBJ databases">
        <authorList>
            <person name="Mao J.F."/>
        </authorList>
    </citation>
    <scope>NUCLEOTIDE SEQUENCE</scope>
    <source>
        <strain evidence="1">Huo1</strain>
        <tissue evidence="1">Leaf</tissue>
    </source>
</reference>
<keyword evidence="2" id="KW-1185">Reference proteome</keyword>
<evidence type="ECO:0000313" key="1">
    <source>
        <dbReference type="EMBL" id="KAG6393148.1"/>
    </source>
</evidence>
<gene>
    <name evidence="1" type="ORF">SASPL_147383</name>
</gene>
<evidence type="ECO:0000313" key="2">
    <source>
        <dbReference type="Proteomes" id="UP000298416"/>
    </source>
</evidence>
<sequence length="83" mass="9439">MDNPYEGLKPHKVVVQERLLCALASSAETLRVMILRFSRSVIMGFDFVAERIVYDCRSRKFIARLELPATSAIVEYEGSFISP</sequence>
<dbReference type="EMBL" id="PNBA02000018">
    <property type="protein sequence ID" value="KAG6393148.1"/>
    <property type="molecule type" value="Genomic_DNA"/>
</dbReference>
<name>A0A8X8Z6G1_SALSN</name>
<organism evidence="1">
    <name type="scientific">Salvia splendens</name>
    <name type="common">Scarlet sage</name>
    <dbReference type="NCBI Taxonomy" id="180675"/>
    <lineage>
        <taxon>Eukaryota</taxon>
        <taxon>Viridiplantae</taxon>
        <taxon>Streptophyta</taxon>
        <taxon>Embryophyta</taxon>
        <taxon>Tracheophyta</taxon>
        <taxon>Spermatophyta</taxon>
        <taxon>Magnoliopsida</taxon>
        <taxon>eudicotyledons</taxon>
        <taxon>Gunneridae</taxon>
        <taxon>Pentapetalae</taxon>
        <taxon>asterids</taxon>
        <taxon>lamiids</taxon>
        <taxon>Lamiales</taxon>
        <taxon>Lamiaceae</taxon>
        <taxon>Nepetoideae</taxon>
        <taxon>Mentheae</taxon>
        <taxon>Salviinae</taxon>
        <taxon>Salvia</taxon>
        <taxon>Salvia subgen. Calosphace</taxon>
        <taxon>core Calosphace</taxon>
    </lineage>
</organism>
<accession>A0A8X8Z6G1</accession>
<protein>
    <submittedName>
        <fullName evidence="1">Uncharacterized protein</fullName>
    </submittedName>
</protein>